<evidence type="ECO:0000313" key="1">
    <source>
        <dbReference type="EMBL" id="KAI6088862.1"/>
    </source>
</evidence>
<accession>A0ACC0D7X2</accession>
<dbReference type="Proteomes" id="UP001497680">
    <property type="component" value="Unassembled WGS sequence"/>
</dbReference>
<reference evidence="1 2" key="1">
    <citation type="journal article" date="2022" name="New Phytol.">
        <title>Ecological generalism drives hyperdiversity of secondary metabolite gene clusters in xylarialean endophytes.</title>
        <authorList>
            <person name="Franco M.E.E."/>
            <person name="Wisecaver J.H."/>
            <person name="Arnold A.E."/>
            <person name="Ju Y.M."/>
            <person name="Slot J.C."/>
            <person name="Ahrendt S."/>
            <person name="Moore L.P."/>
            <person name="Eastman K.E."/>
            <person name="Scott K."/>
            <person name="Konkel Z."/>
            <person name="Mondo S.J."/>
            <person name="Kuo A."/>
            <person name="Hayes R.D."/>
            <person name="Haridas S."/>
            <person name="Andreopoulos B."/>
            <person name="Riley R."/>
            <person name="LaButti K."/>
            <person name="Pangilinan J."/>
            <person name="Lipzen A."/>
            <person name="Amirebrahimi M."/>
            <person name="Yan J."/>
            <person name="Adam C."/>
            <person name="Keymanesh K."/>
            <person name="Ng V."/>
            <person name="Louie K."/>
            <person name="Northen T."/>
            <person name="Drula E."/>
            <person name="Henrissat B."/>
            <person name="Hsieh H.M."/>
            <person name="Youens-Clark K."/>
            <person name="Lutzoni F."/>
            <person name="Miadlikowska J."/>
            <person name="Eastwood D.C."/>
            <person name="Hamelin R.C."/>
            <person name="Grigoriev I.V."/>
            <person name="U'Ren J.M."/>
        </authorList>
    </citation>
    <scope>NUCLEOTIDE SEQUENCE [LARGE SCALE GENOMIC DNA]</scope>
    <source>
        <strain evidence="1 2">ER1909</strain>
    </source>
</reference>
<proteinExistence type="predicted"/>
<gene>
    <name evidence="1" type="ORF">F4821DRAFT_83815</name>
</gene>
<comment type="caution">
    <text evidence="1">The sequence shown here is derived from an EMBL/GenBank/DDBJ whole genome shotgun (WGS) entry which is preliminary data.</text>
</comment>
<name>A0ACC0D7X2_9PEZI</name>
<protein>
    <submittedName>
        <fullName evidence="1">Thioesterase-like superfamily-domain-containing protein</fullName>
    </submittedName>
</protein>
<evidence type="ECO:0000313" key="2">
    <source>
        <dbReference type="Proteomes" id="UP001497680"/>
    </source>
</evidence>
<organism evidence="1 2">
    <name type="scientific">Hypoxylon rubiginosum</name>
    <dbReference type="NCBI Taxonomy" id="110542"/>
    <lineage>
        <taxon>Eukaryota</taxon>
        <taxon>Fungi</taxon>
        <taxon>Dikarya</taxon>
        <taxon>Ascomycota</taxon>
        <taxon>Pezizomycotina</taxon>
        <taxon>Sordariomycetes</taxon>
        <taxon>Xylariomycetidae</taxon>
        <taxon>Xylariales</taxon>
        <taxon>Hypoxylaceae</taxon>
        <taxon>Hypoxylon</taxon>
    </lineage>
</organism>
<keyword evidence="2" id="KW-1185">Reference proteome</keyword>
<sequence>MPETMTRGALIESLVAVTKAGELGPDIYFNKEDLTYQEGIRSAFGGSQLGQSAAAAAATVPPTFQIYSMQCVFLRPIKPKAKVHYFVERTLDGRVFASRIVRATQGSDNACFYTATICFQRNDLQTGNVLDYHVPIPEEAKVLPDSIRGGKAQEMMAAITDRSTPLIQLSAKEEPFDWRPFDHPHVEEPTKFWQRSFVRSPAVASNNPHVHQSALAFLSDTFTIGAALHANPKKVGEKLRNVAMAVTLATSLSIHEPMAKVDEWMFLQNETSWGSDGRVVIRQWYWDVKTGRLIMSGTQECLVRLKDTSKL</sequence>
<dbReference type="EMBL" id="MU394299">
    <property type="protein sequence ID" value="KAI6088862.1"/>
    <property type="molecule type" value="Genomic_DNA"/>
</dbReference>